<dbReference type="Gramene" id="CDF37828">
    <property type="protein sequence ID" value="CDF37828"/>
    <property type="gene ID" value="CHC_T00006010001"/>
</dbReference>
<dbReference type="Proteomes" id="UP000012073">
    <property type="component" value="Unassembled WGS sequence"/>
</dbReference>
<feature type="compositionally biased region" description="Basic and acidic residues" evidence="1">
    <location>
        <begin position="112"/>
        <end position="121"/>
    </location>
</feature>
<dbReference type="EMBL" id="HG001874">
    <property type="protein sequence ID" value="CDF37828.1"/>
    <property type="molecule type" value="Genomic_DNA"/>
</dbReference>
<evidence type="ECO:0000313" key="3">
    <source>
        <dbReference type="Proteomes" id="UP000012073"/>
    </source>
</evidence>
<protein>
    <submittedName>
        <fullName evidence="2">Uncharacterized protein</fullName>
    </submittedName>
</protein>
<evidence type="ECO:0000313" key="2">
    <source>
        <dbReference type="EMBL" id="CDF37828.1"/>
    </source>
</evidence>
<dbReference type="KEGG" id="ccp:CHC_T00006010001"/>
<evidence type="ECO:0000256" key="1">
    <source>
        <dbReference type="SAM" id="MobiDB-lite"/>
    </source>
</evidence>
<dbReference type="AlphaFoldDB" id="R7QJ83"/>
<proteinExistence type="predicted"/>
<accession>R7QJ83</accession>
<dbReference type="RefSeq" id="XP_005717699.1">
    <property type="nucleotide sequence ID" value="XM_005717642.1"/>
</dbReference>
<name>R7QJ83_CHOCR</name>
<dbReference type="PhylomeDB" id="R7QJ83"/>
<sequence length="129" mass="14652">MPFLRPTCQRWQHSRRRRRTCERRPASTRQTVTGSRLLCHPSTRVPCWRREGGRKAARVGEREKFCFQKREVYCKSGGQSGVLLFRSVPLVAGCRGAPLSLIEGPPASSTSQDRRPSKGDCPRVHLAYT</sequence>
<dbReference type="GeneID" id="17325416"/>
<reference evidence="3" key="1">
    <citation type="journal article" date="2013" name="Proc. Natl. Acad. Sci. U.S.A.">
        <title>Genome structure and metabolic features in the red seaweed Chondrus crispus shed light on evolution of the Archaeplastida.</title>
        <authorList>
            <person name="Collen J."/>
            <person name="Porcel B."/>
            <person name="Carre W."/>
            <person name="Ball S.G."/>
            <person name="Chaparro C."/>
            <person name="Tonon T."/>
            <person name="Barbeyron T."/>
            <person name="Michel G."/>
            <person name="Noel B."/>
            <person name="Valentin K."/>
            <person name="Elias M."/>
            <person name="Artiguenave F."/>
            <person name="Arun A."/>
            <person name="Aury J.M."/>
            <person name="Barbosa-Neto J.F."/>
            <person name="Bothwell J.H."/>
            <person name="Bouget F.Y."/>
            <person name="Brillet L."/>
            <person name="Cabello-Hurtado F."/>
            <person name="Capella-Gutierrez S."/>
            <person name="Charrier B."/>
            <person name="Cladiere L."/>
            <person name="Cock J.M."/>
            <person name="Coelho S.M."/>
            <person name="Colleoni C."/>
            <person name="Czjzek M."/>
            <person name="Da Silva C."/>
            <person name="Delage L."/>
            <person name="Denoeud F."/>
            <person name="Deschamps P."/>
            <person name="Dittami S.M."/>
            <person name="Gabaldon T."/>
            <person name="Gachon C.M."/>
            <person name="Groisillier A."/>
            <person name="Herve C."/>
            <person name="Jabbari K."/>
            <person name="Katinka M."/>
            <person name="Kloareg B."/>
            <person name="Kowalczyk N."/>
            <person name="Labadie K."/>
            <person name="Leblanc C."/>
            <person name="Lopez P.J."/>
            <person name="McLachlan D.H."/>
            <person name="Meslet-Cladiere L."/>
            <person name="Moustafa A."/>
            <person name="Nehr Z."/>
            <person name="Nyvall Collen P."/>
            <person name="Panaud O."/>
            <person name="Partensky F."/>
            <person name="Poulain J."/>
            <person name="Rensing S.A."/>
            <person name="Rousvoal S."/>
            <person name="Samson G."/>
            <person name="Symeonidi A."/>
            <person name="Weissenbach J."/>
            <person name="Zambounis A."/>
            <person name="Wincker P."/>
            <person name="Boyen C."/>
        </authorList>
    </citation>
    <scope>NUCLEOTIDE SEQUENCE [LARGE SCALE GENOMIC DNA]</scope>
    <source>
        <strain evidence="3">cv. Stackhouse</strain>
    </source>
</reference>
<keyword evidence="3" id="KW-1185">Reference proteome</keyword>
<gene>
    <name evidence="2" type="ORF">CHC_T00006010001</name>
</gene>
<feature type="region of interest" description="Disordered" evidence="1">
    <location>
        <begin position="99"/>
        <end position="121"/>
    </location>
</feature>
<organism evidence="2 3">
    <name type="scientific">Chondrus crispus</name>
    <name type="common">Carrageen Irish moss</name>
    <name type="synonym">Polymorpha crispa</name>
    <dbReference type="NCBI Taxonomy" id="2769"/>
    <lineage>
        <taxon>Eukaryota</taxon>
        <taxon>Rhodophyta</taxon>
        <taxon>Florideophyceae</taxon>
        <taxon>Rhodymeniophycidae</taxon>
        <taxon>Gigartinales</taxon>
        <taxon>Gigartinaceae</taxon>
        <taxon>Chondrus</taxon>
    </lineage>
</organism>